<evidence type="ECO:0000256" key="6">
    <source>
        <dbReference type="ARBA" id="ARBA00022989"/>
    </source>
</evidence>
<dbReference type="SUPFAM" id="SSF81345">
    <property type="entry name" value="ABC transporter involved in vitamin B12 uptake, BtuC"/>
    <property type="match status" value="1"/>
</dbReference>
<dbReference type="FunFam" id="1.10.3470.10:FF:000001">
    <property type="entry name" value="Vitamin B12 ABC transporter permease BtuC"/>
    <property type="match status" value="1"/>
</dbReference>
<evidence type="ECO:0000256" key="5">
    <source>
        <dbReference type="ARBA" id="ARBA00022692"/>
    </source>
</evidence>
<keyword evidence="7 8" id="KW-0472">Membrane</keyword>
<comment type="caution">
    <text evidence="9">The sequence shown here is derived from an EMBL/GenBank/DDBJ whole genome shotgun (WGS) entry which is preliminary data.</text>
</comment>
<evidence type="ECO:0000256" key="3">
    <source>
        <dbReference type="ARBA" id="ARBA00022448"/>
    </source>
</evidence>
<dbReference type="GO" id="GO:0022857">
    <property type="term" value="F:transmembrane transporter activity"/>
    <property type="evidence" value="ECO:0007669"/>
    <property type="project" value="InterPro"/>
</dbReference>
<evidence type="ECO:0000256" key="1">
    <source>
        <dbReference type="ARBA" id="ARBA00004651"/>
    </source>
</evidence>
<dbReference type="AlphaFoldDB" id="A0A5D8Q821"/>
<dbReference type="PANTHER" id="PTHR30472">
    <property type="entry name" value="FERRIC ENTEROBACTIN TRANSPORT SYSTEM PERMEASE PROTEIN"/>
    <property type="match status" value="1"/>
</dbReference>
<gene>
    <name evidence="9" type="ORF">FWJ32_11460</name>
</gene>
<comment type="subcellular location">
    <subcellularLocation>
        <location evidence="1">Cell membrane</location>
        <topology evidence="1">Multi-pass membrane protein</topology>
    </subcellularLocation>
</comment>
<feature type="transmembrane region" description="Helical" evidence="8">
    <location>
        <begin position="314"/>
        <end position="332"/>
    </location>
</feature>
<feature type="transmembrane region" description="Helical" evidence="8">
    <location>
        <begin position="286"/>
        <end position="308"/>
    </location>
</feature>
<dbReference type="Gene3D" id="1.10.3470.10">
    <property type="entry name" value="ABC transporter involved in vitamin B12 uptake, BtuC"/>
    <property type="match status" value="1"/>
</dbReference>
<evidence type="ECO:0000313" key="10">
    <source>
        <dbReference type="Proteomes" id="UP000322976"/>
    </source>
</evidence>
<keyword evidence="6 8" id="KW-1133">Transmembrane helix</keyword>
<keyword evidence="10" id="KW-1185">Reference proteome</keyword>
<evidence type="ECO:0000256" key="8">
    <source>
        <dbReference type="SAM" id="Phobius"/>
    </source>
</evidence>
<dbReference type="RefSeq" id="WP_149546097.1">
    <property type="nucleotide sequence ID" value="NZ_VTPS01000021.1"/>
</dbReference>
<keyword evidence="4" id="KW-1003">Cell membrane</keyword>
<keyword evidence="5 8" id="KW-0812">Transmembrane</keyword>
<feature type="transmembrane region" description="Helical" evidence="8">
    <location>
        <begin position="6"/>
        <end position="31"/>
    </location>
</feature>
<sequence>MKGRFYFLLSVSIVFLMICIVASLIIGSASITPVEAVRILFSRVSGSLLDVPQSHINIIMNLRLPRTILALIVGLGLSVVGLTYQSVFKNPLADPYIIGVSSGAAFGASVAIALHLDGGYWGIGMINLFAFVGALLVSFTALTISRVNGRIPPTTLLLSGVALGNLLTAGMSLIMFLDHDDMEEIVYWTMGSFVSSSWDKVKFSLVFVSIGVLFLVFYMKELNLMLLGDETASSLGVDVERTKVRIIIISSLVTAACVSVSGIIGFVGLVIPHILRIIAGPDNRRLFFLTLIVGAGFMVFTDTIARYILRPVEIPVGIITALLGGPFFIYLLKRNKGMN</sequence>
<dbReference type="PANTHER" id="PTHR30472:SF25">
    <property type="entry name" value="ABC TRANSPORTER PERMEASE PROTEIN MJ0876-RELATED"/>
    <property type="match status" value="1"/>
</dbReference>
<dbReference type="EMBL" id="VTPS01000021">
    <property type="protein sequence ID" value="TZE80905.1"/>
    <property type="molecule type" value="Genomic_DNA"/>
</dbReference>
<feature type="transmembrane region" description="Helical" evidence="8">
    <location>
        <begin position="246"/>
        <end position="274"/>
    </location>
</feature>
<name>A0A5D8Q821_9THEO</name>
<dbReference type="InterPro" id="IPR037294">
    <property type="entry name" value="ABC_BtuC-like"/>
</dbReference>
<feature type="transmembrane region" description="Helical" evidence="8">
    <location>
        <begin position="67"/>
        <end position="84"/>
    </location>
</feature>
<keyword evidence="3" id="KW-0813">Transport</keyword>
<feature type="transmembrane region" description="Helical" evidence="8">
    <location>
        <begin position="96"/>
        <end position="116"/>
    </location>
</feature>
<evidence type="ECO:0000256" key="2">
    <source>
        <dbReference type="ARBA" id="ARBA00007935"/>
    </source>
</evidence>
<accession>A0A5D8Q821</accession>
<comment type="similarity">
    <text evidence="2">Belongs to the binding-protein-dependent transport system permease family. FecCD subfamily.</text>
</comment>
<evidence type="ECO:0000256" key="4">
    <source>
        <dbReference type="ARBA" id="ARBA00022475"/>
    </source>
</evidence>
<dbReference type="Pfam" id="PF01032">
    <property type="entry name" value="FecCD"/>
    <property type="match status" value="1"/>
</dbReference>
<feature type="transmembrane region" description="Helical" evidence="8">
    <location>
        <begin position="123"/>
        <end position="144"/>
    </location>
</feature>
<evidence type="ECO:0000313" key="9">
    <source>
        <dbReference type="EMBL" id="TZE80905.1"/>
    </source>
</evidence>
<protein>
    <submittedName>
        <fullName evidence="9">Iron chelate uptake ABC transporter family permease subunit</fullName>
    </submittedName>
</protein>
<evidence type="ECO:0000256" key="7">
    <source>
        <dbReference type="ARBA" id="ARBA00023136"/>
    </source>
</evidence>
<dbReference type="CDD" id="cd06550">
    <property type="entry name" value="TM_ABC_iron-siderophores_like"/>
    <property type="match status" value="1"/>
</dbReference>
<dbReference type="InterPro" id="IPR000522">
    <property type="entry name" value="ABC_transptr_permease_BtuC"/>
</dbReference>
<dbReference type="GO" id="GO:0033214">
    <property type="term" value="P:siderophore-iron import into cell"/>
    <property type="evidence" value="ECO:0007669"/>
    <property type="project" value="TreeGrafter"/>
</dbReference>
<proteinExistence type="inferred from homology"/>
<feature type="transmembrane region" description="Helical" evidence="8">
    <location>
        <begin position="201"/>
        <end position="219"/>
    </location>
</feature>
<feature type="transmembrane region" description="Helical" evidence="8">
    <location>
        <begin position="156"/>
        <end position="177"/>
    </location>
</feature>
<reference evidence="9 10" key="1">
    <citation type="submission" date="2019-08" db="EMBL/GenBank/DDBJ databases">
        <title>Calorimonas adulescens gen. nov., sp. nov., an anaerobic thermophilic bacterium from Sakhalin hot spring.</title>
        <authorList>
            <person name="Khomyakova M.A."/>
            <person name="Merkel A.Y."/>
            <person name="Novikov A."/>
            <person name="Bonch-Osmolovskaya E.A."/>
            <person name="Slobodkin A.I."/>
        </authorList>
    </citation>
    <scope>NUCLEOTIDE SEQUENCE [LARGE SCALE GENOMIC DNA]</scope>
    <source>
        <strain evidence="9 10">A05MB</strain>
    </source>
</reference>
<organism evidence="9 10">
    <name type="scientific">Calorimonas adulescens</name>
    <dbReference type="NCBI Taxonomy" id="2606906"/>
    <lineage>
        <taxon>Bacteria</taxon>
        <taxon>Bacillati</taxon>
        <taxon>Bacillota</taxon>
        <taxon>Clostridia</taxon>
        <taxon>Thermoanaerobacterales</taxon>
        <taxon>Thermoanaerobacteraceae</taxon>
        <taxon>Calorimonas</taxon>
    </lineage>
</organism>
<dbReference type="GO" id="GO:0005886">
    <property type="term" value="C:plasma membrane"/>
    <property type="evidence" value="ECO:0007669"/>
    <property type="project" value="UniProtKB-SubCell"/>
</dbReference>
<dbReference type="Proteomes" id="UP000322976">
    <property type="component" value="Unassembled WGS sequence"/>
</dbReference>